<sequence>MATIRSGVFHRKAIGRPSRRFARGSPVHTYTGFLPRPKDSPTAPSGKHGELWDDIFLLADSFLLRPFFRIKHSARPLPTIG</sequence>
<evidence type="ECO:0000256" key="1">
    <source>
        <dbReference type="SAM" id="MobiDB-lite"/>
    </source>
</evidence>
<organism evidence="2">
    <name type="scientific">Anopheles sinensis</name>
    <name type="common">Mosquito</name>
    <dbReference type="NCBI Taxonomy" id="74873"/>
    <lineage>
        <taxon>Eukaryota</taxon>
        <taxon>Metazoa</taxon>
        <taxon>Ecdysozoa</taxon>
        <taxon>Arthropoda</taxon>
        <taxon>Hexapoda</taxon>
        <taxon>Insecta</taxon>
        <taxon>Pterygota</taxon>
        <taxon>Neoptera</taxon>
        <taxon>Endopterygota</taxon>
        <taxon>Diptera</taxon>
        <taxon>Nematocera</taxon>
        <taxon>Culicoidea</taxon>
        <taxon>Culicidae</taxon>
        <taxon>Anophelinae</taxon>
        <taxon>Anopheles</taxon>
    </lineage>
</organism>
<dbReference type="AlphaFoldDB" id="A0A084VB67"/>
<dbReference type="EMBL" id="ATLV01005864">
    <property type="status" value="NOT_ANNOTATED_CDS"/>
    <property type="molecule type" value="Genomic_DNA"/>
</dbReference>
<dbReference type="EnsemblMetazoa" id="ASIC001324-RA">
    <property type="protein sequence ID" value="ASIC001324-PA"/>
    <property type="gene ID" value="ASIC001324"/>
</dbReference>
<protein>
    <submittedName>
        <fullName evidence="2 3">Acetolactate synthase</fullName>
    </submittedName>
</protein>
<reference evidence="3" key="2">
    <citation type="submission" date="2020-05" db="UniProtKB">
        <authorList>
            <consortium name="EnsemblMetazoa"/>
        </authorList>
    </citation>
    <scope>IDENTIFICATION</scope>
</reference>
<keyword evidence="4" id="KW-1185">Reference proteome</keyword>
<feature type="region of interest" description="Disordered" evidence="1">
    <location>
        <begin position="21"/>
        <end position="46"/>
    </location>
</feature>
<evidence type="ECO:0000313" key="4">
    <source>
        <dbReference type="Proteomes" id="UP000030765"/>
    </source>
</evidence>
<gene>
    <name evidence="2" type="ORF">ZHAS_00001324</name>
</gene>
<accession>A0A084VB67</accession>
<evidence type="ECO:0000313" key="2">
    <source>
        <dbReference type="EMBL" id="KFB35211.1"/>
    </source>
</evidence>
<proteinExistence type="predicted"/>
<dbReference type="VEuPathDB" id="VectorBase:ASIC001324"/>
<reference evidence="2 4" key="1">
    <citation type="journal article" date="2014" name="BMC Genomics">
        <title>Genome sequence of Anopheles sinensis provides insight into genetics basis of mosquito competence for malaria parasites.</title>
        <authorList>
            <person name="Zhou D."/>
            <person name="Zhang D."/>
            <person name="Ding G."/>
            <person name="Shi L."/>
            <person name="Hou Q."/>
            <person name="Ye Y."/>
            <person name="Xu Y."/>
            <person name="Zhou H."/>
            <person name="Xiong C."/>
            <person name="Li S."/>
            <person name="Yu J."/>
            <person name="Hong S."/>
            <person name="Yu X."/>
            <person name="Zou P."/>
            <person name="Chen C."/>
            <person name="Chang X."/>
            <person name="Wang W."/>
            <person name="Lv Y."/>
            <person name="Sun Y."/>
            <person name="Ma L."/>
            <person name="Shen B."/>
            <person name="Zhu C."/>
        </authorList>
    </citation>
    <scope>NUCLEOTIDE SEQUENCE [LARGE SCALE GENOMIC DNA]</scope>
</reference>
<dbReference type="EMBL" id="KE524320">
    <property type="protein sequence ID" value="KFB35211.1"/>
    <property type="molecule type" value="Genomic_DNA"/>
</dbReference>
<name>A0A084VB67_ANOSI</name>
<dbReference type="Proteomes" id="UP000030765">
    <property type="component" value="Unassembled WGS sequence"/>
</dbReference>
<evidence type="ECO:0000313" key="3">
    <source>
        <dbReference type="EnsemblMetazoa" id="ASIC001324-PA"/>
    </source>
</evidence>